<keyword evidence="3" id="KW-1185">Reference proteome</keyword>
<dbReference type="AlphaFoldDB" id="A0A5R8Q8W9"/>
<dbReference type="EMBL" id="VBWP01000009">
    <property type="protein sequence ID" value="TLG72151.1"/>
    <property type="molecule type" value="Genomic_DNA"/>
</dbReference>
<dbReference type="Proteomes" id="UP000306912">
    <property type="component" value="Unassembled WGS sequence"/>
</dbReference>
<feature type="chain" id="PRO_5024386233" evidence="1">
    <location>
        <begin position="28"/>
        <end position="194"/>
    </location>
</feature>
<keyword evidence="1" id="KW-0732">Signal</keyword>
<comment type="caution">
    <text evidence="2">The sequence shown here is derived from an EMBL/GenBank/DDBJ whole genome shotgun (WGS) entry which is preliminary data.</text>
</comment>
<dbReference type="InParanoid" id="A0A5R8Q8W9"/>
<proteinExistence type="predicted"/>
<organism evidence="2 3">
    <name type="scientific">Culicoidibacter larvae</name>
    <dbReference type="NCBI Taxonomy" id="2579976"/>
    <lineage>
        <taxon>Bacteria</taxon>
        <taxon>Bacillati</taxon>
        <taxon>Bacillota</taxon>
        <taxon>Culicoidibacteria</taxon>
        <taxon>Culicoidibacterales</taxon>
        <taxon>Culicoidibacteraceae</taxon>
        <taxon>Culicoidibacter</taxon>
    </lineage>
</organism>
<dbReference type="PROSITE" id="PS51257">
    <property type="entry name" value="PROKAR_LIPOPROTEIN"/>
    <property type="match status" value="1"/>
</dbReference>
<gene>
    <name evidence="2" type="ORF">FEZ08_10005</name>
</gene>
<accession>A0A5R8Q8W9</accession>
<evidence type="ECO:0000313" key="2">
    <source>
        <dbReference type="EMBL" id="TLG72151.1"/>
    </source>
</evidence>
<reference evidence="2 3" key="1">
    <citation type="submission" date="2019-05" db="EMBL/GenBank/DDBJ databases">
        <title>Culicoidintestinum kansasii gen. nov., sp. nov. from the gastrointestinal tract of the biting midge, Culicoides sonorensis.</title>
        <authorList>
            <person name="Neupane S."/>
            <person name="Ghosh A."/>
            <person name="Gunther S."/>
            <person name="Martin K."/>
            <person name="Zurek L."/>
        </authorList>
    </citation>
    <scope>NUCLEOTIDE SEQUENCE [LARGE SCALE GENOMIC DNA]</scope>
    <source>
        <strain evidence="2 3">CS-1</strain>
    </source>
</reference>
<name>A0A5R8Q8W9_9FIRM</name>
<feature type="signal peptide" evidence="1">
    <location>
        <begin position="1"/>
        <end position="27"/>
    </location>
</feature>
<evidence type="ECO:0000313" key="3">
    <source>
        <dbReference type="Proteomes" id="UP000306912"/>
    </source>
</evidence>
<sequence>MQKKLGIFTALTMLMFIMSGCSNPLQSAEANAVLLVGQAQAISSFIDANNSVIYTTRVEGEYKITADKKTAYIPLSLANKLIQSYVIYDISTAKPTAVQPVIKFGDTRAEIWSKTNQSEITIDGTTIPAHYGGAYTIGEEAFVDNIVVISDQLWHQIEGEATSIKIAMCNDARKIETQRSEELTSIFISTHGNN</sequence>
<evidence type="ECO:0000256" key="1">
    <source>
        <dbReference type="SAM" id="SignalP"/>
    </source>
</evidence>
<dbReference type="RefSeq" id="WP_138191940.1">
    <property type="nucleotide sequence ID" value="NZ_VBWP01000009.1"/>
</dbReference>
<protein>
    <submittedName>
        <fullName evidence="2">Uncharacterized protein</fullName>
    </submittedName>
</protein>
<dbReference type="InterPro" id="IPR035253">
    <property type="entry name" value="Lipoprotein_22_bac"/>
</dbReference>
<dbReference type="Pfam" id="PF17294">
    <property type="entry name" value="Lipoprotein_22"/>
    <property type="match status" value="1"/>
</dbReference>